<dbReference type="EnsemblPlants" id="QL05p069622:mrna">
    <property type="protein sequence ID" value="QL05p069622:mrna"/>
    <property type="gene ID" value="QL05p069622"/>
</dbReference>
<reference evidence="3 4" key="1">
    <citation type="journal article" date="2016" name="G3 (Bethesda)">
        <title>First Draft Assembly and Annotation of the Genome of a California Endemic Oak Quercus lobata Nee (Fagaceae).</title>
        <authorList>
            <person name="Sork V.L."/>
            <person name="Fitz-Gibbon S.T."/>
            <person name="Puiu D."/>
            <person name="Crepeau M."/>
            <person name="Gugger P.F."/>
            <person name="Sherman R."/>
            <person name="Stevens K."/>
            <person name="Langley C.H."/>
            <person name="Pellegrini M."/>
            <person name="Salzberg S.L."/>
        </authorList>
    </citation>
    <scope>NUCLEOTIDE SEQUENCE [LARGE SCALE GENOMIC DNA]</scope>
    <source>
        <strain evidence="3 4">cv. SW786</strain>
    </source>
</reference>
<proteinExistence type="predicted"/>
<evidence type="ECO:0000256" key="2">
    <source>
        <dbReference type="SAM" id="Phobius"/>
    </source>
</evidence>
<dbReference type="InParanoid" id="A0A7N2LS08"/>
<dbReference type="AlphaFoldDB" id="A0A7N2LS08"/>
<evidence type="ECO:0000313" key="4">
    <source>
        <dbReference type="Proteomes" id="UP000594261"/>
    </source>
</evidence>
<organism evidence="3 4">
    <name type="scientific">Quercus lobata</name>
    <name type="common">Valley oak</name>
    <dbReference type="NCBI Taxonomy" id="97700"/>
    <lineage>
        <taxon>Eukaryota</taxon>
        <taxon>Viridiplantae</taxon>
        <taxon>Streptophyta</taxon>
        <taxon>Embryophyta</taxon>
        <taxon>Tracheophyta</taxon>
        <taxon>Spermatophyta</taxon>
        <taxon>Magnoliopsida</taxon>
        <taxon>eudicotyledons</taxon>
        <taxon>Gunneridae</taxon>
        <taxon>Pentapetalae</taxon>
        <taxon>rosids</taxon>
        <taxon>fabids</taxon>
        <taxon>Fagales</taxon>
        <taxon>Fagaceae</taxon>
        <taxon>Quercus</taxon>
    </lineage>
</organism>
<name>A0A7N2LS08_QUELO</name>
<dbReference type="EMBL" id="LRBV02000005">
    <property type="status" value="NOT_ANNOTATED_CDS"/>
    <property type="molecule type" value="Genomic_DNA"/>
</dbReference>
<keyword evidence="2" id="KW-0812">Transmembrane</keyword>
<evidence type="ECO:0000313" key="3">
    <source>
        <dbReference type="EnsemblPlants" id="QL05p069622:mrna"/>
    </source>
</evidence>
<reference evidence="3" key="2">
    <citation type="submission" date="2021-01" db="UniProtKB">
        <authorList>
            <consortium name="EnsemblPlants"/>
        </authorList>
    </citation>
    <scope>IDENTIFICATION</scope>
</reference>
<keyword evidence="2" id="KW-1133">Transmembrane helix</keyword>
<feature type="transmembrane region" description="Helical" evidence="2">
    <location>
        <begin position="288"/>
        <end position="309"/>
    </location>
</feature>
<dbReference type="Proteomes" id="UP000594261">
    <property type="component" value="Chromosome 5"/>
</dbReference>
<dbReference type="Gramene" id="QL05p069622:mrna">
    <property type="protein sequence ID" value="QL05p069622:mrna"/>
    <property type="gene ID" value="QL05p069622"/>
</dbReference>
<dbReference type="PANTHER" id="PTHR33698:SF6">
    <property type="entry name" value="TRANSMEMBRANE PROTEIN"/>
    <property type="match status" value="1"/>
</dbReference>
<keyword evidence="4" id="KW-1185">Reference proteome</keyword>
<feature type="compositionally biased region" description="Basic and acidic residues" evidence="1">
    <location>
        <begin position="85"/>
        <end position="126"/>
    </location>
</feature>
<evidence type="ECO:0008006" key="5">
    <source>
        <dbReference type="Google" id="ProtNLM"/>
    </source>
</evidence>
<feature type="region of interest" description="Disordered" evidence="1">
    <location>
        <begin position="76"/>
        <end position="126"/>
    </location>
</feature>
<protein>
    <recommendedName>
        <fullName evidence="5">Transmembrane protein</fullName>
    </recommendedName>
</protein>
<evidence type="ECO:0000256" key="1">
    <source>
        <dbReference type="SAM" id="MobiDB-lite"/>
    </source>
</evidence>
<sequence length="310" mass="35311">MALVSLPTIKYSSRFISHSPHSLPYISLPSKLQNLPLREPQKKAYVPSNSHSPISHQALIYSSFSSRHTRLALVPINAKNSGSGEEDHSDAKRSGSGEEDHSDGKHSGSGEEDHLDARHSGSREEDHRALETVNKFYAAIKNKNINQLSDIIGDECRCICNFSSFFQSYDGKMQVLDFLSNLIKSFGNNFEFIVKPTLHDDAWSYNLFDLFRGGLSAECKNIRVPLGKGFSFHIMQYYQGKLYLRNVEMFMEPLLHIEPVRLKLIAFVMKLIDKMDIHIGSKSKGKRVVYFLLAMFLIFAWVYLFKLILN</sequence>
<keyword evidence="2" id="KW-0472">Membrane</keyword>
<accession>A0A7N2LS08</accession>
<dbReference type="PANTHER" id="PTHR33698">
    <property type="entry name" value="NUCLEAR TRANSPORT FACTOR 2 (NTF2)-LIKE PROTEIN"/>
    <property type="match status" value="1"/>
</dbReference>